<dbReference type="GO" id="GO:0005634">
    <property type="term" value="C:nucleus"/>
    <property type="evidence" value="ECO:0000318"/>
    <property type="project" value="GO_Central"/>
</dbReference>
<sequence>MSTTTQIVPSNPANPFGSGSVLRGTVKSILSGDTIIVRGVPKGGPPPERTVGFSGITAPKLARRPFDAAAVQAEAADKEIKDEPFAWEAREFLRKKLIGKEVCFVLDPKTVGNKKEYGVVYLGKDTSGENILEALVSEGLADVRKGGMRVDDNQTRLIQLEEAAQTSKKGKWGPTESLSEHVRDISWNLENPRQFVESNKGKEIDAVIEFVRDGCTVRAFLLPSFQYVTIMFTGIKTPMFKMEDGTSTAEPYAEEAKYFTEVRLLQRDVKVLLEGTSNQNLLATILHPSGNITELLLLEGFAHCSDWSMKSVTNGVDRLRSAEKSAKEKKLRIWKNFQSTSPAVEIKEKNFTGKVVEVVNGDALILKLQDGTFQKIFLSSIRSPRLQDVANGDGEAANKKIDAKNRPRPLYDIPYMFEAREFLRKKLIGKKINVEVDYIQPKSTEFPEKTCCTINYGGINIAEALVSKGLATVVKYRQNDDQRSSFYDDLLKAEDRAMKKGVGLHSKKEAPVIRVADISGDLQKAKHFLSFLQRAGKCEALVEFVASGSRFRLYIPKETCLITFLLSGIECPRGARPSAAGGPMMPADAFGEEAFNYVKEMIMQKEVLVEVESMDKGGNFIGWCFVDGVNLSVALVEEGLARVHFTAEKSNHYGALQQAEGRAKMKKLNLWSIEEEKKEEVQEVVAVERRISYQTIVITEISNELHFYAQNVETGPSLEKLMNQLRLDFNHSPPIPASYTPRKGELCAAKFSDGDWYRALIEKTIPPNKATVLYVDYGNHETVDILHLASLPSTYQALPHQAHLYALACITLPKDPEDVQAAVKFFSEEVAGRQFLLNVEYKNLGIDYVTLVDADDKELDIGQLLISEGLVVSEKRREKHLKELVDRYKAAEEKAKRDRVNLWNASPFDRSSSK</sequence>
<feature type="domain" description="TNase-like" evidence="8">
    <location>
        <begin position="536"/>
        <end position="673"/>
    </location>
</feature>
<dbReference type="InterPro" id="IPR002999">
    <property type="entry name" value="Tudor"/>
</dbReference>
<keyword evidence="3 5" id="KW-0963">Cytoplasm</keyword>
<evidence type="ECO:0000256" key="4">
    <source>
        <dbReference type="ARBA" id="ARBA00022737"/>
    </source>
</evidence>
<evidence type="ECO:0000259" key="8">
    <source>
        <dbReference type="PROSITE" id="PS50830"/>
    </source>
</evidence>
<dbReference type="InterPro" id="IPR035437">
    <property type="entry name" value="SNase_OB-fold_sf"/>
</dbReference>
<dbReference type="FunFam" id="2.40.50.90:FF:000003">
    <property type="entry name" value="Staphylococcal nuclease domain-containing protein"/>
    <property type="match status" value="1"/>
</dbReference>
<feature type="domain" description="Tudor" evidence="7">
    <location>
        <begin position="740"/>
        <end position="798"/>
    </location>
</feature>
<dbReference type="GO" id="GO:0031332">
    <property type="term" value="C:RNAi effector complex"/>
    <property type="evidence" value="ECO:0007669"/>
    <property type="project" value="InterPro"/>
</dbReference>
<dbReference type="KEGG" id="hro:HELRODRAFT_186227"/>
<dbReference type="PANTHER" id="PTHR12302:SF2">
    <property type="entry name" value="STAPHYLOCOCCAL NUCLEASE DOMAIN-CONTAINING PROTEIN 1"/>
    <property type="match status" value="1"/>
</dbReference>
<evidence type="ECO:0000313" key="10">
    <source>
        <dbReference type="EnsemblMetazoa" id="HelroP186227"/>
    </source>
</evidence>
<dbReference type="InterPro" id="IPR016685">
    <property type="entry name" value="Silence_cplx_Nase-comp_TudorSN"/>
</dbReference>
<dbReference type="CDD" id="cd20433">
    <property type="entry name" value="Tudor_TDRD11"/>
    <property type="match status" value="1"/>
</dbReference>
<dbReference type="FunFam" id="2.40.50.90:FF:000004">
    <property type="entry name" value="Staphylococcal nuclease domain-containing protein"/>
    <property type="match status" value="1"/>
</dbReference>
<evidence type="ECO:0000259" key="7">
    <source>
        <dbReference type="PROSITE" id="PS50304"/>
    </source>
</evidence>
<reference evidence="11" key="1">
    <citation type="submission" date="2012-12" db="EMBL/GenBank/DDBJ databases">
        <authorList>
            <person name="Hellsten U."/>
            <person name="Grimwood J."/>
            <person name="Chapman J.A."/>
            <person name="Shapiro H."/>
            <person name="Aerts A."/>
            <person name="Otillar R.P."/>
            <person name="Terry A.Y."/>
            <person name="Boore J.L."/>
            <person name="Simakov O."/>
            <person name="Marletaz F."/>
            <person name="Cho S.-J."/>
            <person name="Edsinger-Gonzales E."/>
            <person name="Havlak P."/>
            <person name="Kuo D.-H."/>
            <person name="Larsson T."/>
            <person name="Lv J."/>
            <person name="Arendt D."/>
            <person name="Savage R."/>
            <person name="Osoegawa K."/>
            <person name="de Jong P."/>
            <person name="Lindberg D.R."/>
            <person name="Seaver E.C."/>
            <person name="Weisblat D.A."/>
            <person name="Putnam N.H."/>
            <person name="Grigoriev I.V."/>
            <person name="Rokhsar D.S."/>
        </authorList>
    </citation>
    <scope>NUCLEOTIDE SEQUENCE</scope>
</reference>
<dbReference type="eggNOG" id="KOG2039">
    <property type="taxonomic scope" value="Eukaryota"/>
</dbReference>
<dbReference type="SUPFAM" id="SSF50199">
    <property type="entry name" value="Staphylococcal nuclease"/>
    <property type="match status" value="5"/>
</dbReference>
<dbReference type="CTD" id="20210491"/>
<dbReference type="InterPro" id="IPR047386">
    <property type="entry name" value="Tudor_TDRD11"/>
</dbReference>
<evidence type="ECO:0000256" key="6">
    <source>
        <dbReference type="SAM" id="Coils"/>
    </source>
</evidence>
<dbReference type="OMA" id="ARCADHH"/>
<dbReference type="InterPro" id="IPR016071">
    <property type="entry name" value="Staphylococal_nuclease_OB-fold"/>
</dbReference>
<dbReference type="FunCoup" id="T1FNU4">
    <property type="interactions" value="2001"/>
</dbReference>
<dbReference type="Gene3D" id="2.30.30.140">
    <property type="match status" value="1"/>
</dbReference>
<dbReference type="AlphaFoldDB" id="T1FNU4"/>
<keyword evidence="4" id="KW-0677">Repeat</keyword>
<dbReference type="PROSITE" id="PS50830">
    <property type="entry name" value="TNASE_3"/>
    <property type="match status" value="4"/>
</dbReference>
<evidence type="ECO:0000256" key="2">
    <source>
        <dbReference type="ARBA" id="ARBA00017230"/>
    </source>
</evidence>
<dbReference type="SMART" id="SM00318">
    <property type="entry name" value="SNc"/>
    <property type="match status" value="4"/>
</dbReference>
<dbReference type="STRING" id="6412.T1FNU4"/>
<dbReference type="Pfam" id="PF00567">
    <property type="entry name" value="TUDOR"/>
    <property type="match status" value="1"/>
</dbReference>
<dbReference type="EnsemblMetazoa" id="HelroT186227">
    <property type="protein sequence ID" value="HelroP186227"/>
    <property type="gene ID" value="HelroG186227"/>
</dbReference>
<feature type="domain" description="TNase-like" evidence="8">
    <location>
        <begin position="20"/>
        <end position="174"/>
    </location>
</feature>
<dbReference type="GO" id="GO:0031047">
    <property type="term" value="P:regulatory ncRNA-mediated gene silencing"/>
    <property type="evidence" value="ECO:0007669"/>
    <property type="project" value="UniProtKB-UniRule"/>
</dbReference>
<dbReference type="SMART" id="SM00333">
    <property type="entry name" value="TUDOR"/>
    <property type="match status" value="1"/>
</dbReference>
<dbReference type="Pfam" id="PF00565">
    <property type="entry name" value="SNase"/>
    <property type="match status" value="4"/>
</dbReference>
<organism evidence="10 11">
    <name type="scientific">Helobdella robusta</name>
    <name type="common">Californian leech</name>
    <dbReference type="NCBI Taxonomy" id="6412"/>
    <lineage>
        <taxon>Eukaryota</taxon>
        <taxon>Metazoa</taxon>
        <taxon>Spiralia</taxon>
        <taxon>Lophotrochozoa</taxon>
        <taxon>Annelida</taxon>
        <taxon>Clitellata</taxon>
        <taxon>Hirudinea</taxon>
        <taxon>Rhynchobdellida</taxon>
        <taxon>Glossiphoniidae</taxon>
        <taxon>Helobdella</taxon>
    </lineage>
</organism>
<dbReference type="OrthoDB" id="10023235at2759"/>
<dbReference type="Proteomes" id="UP000015101">
    <property type="component" value="Unassembled WGS sequence"/>
</dbReference>
<dbReference type="InParanoid" id="T1FNU4"/>
<dbReference type="GO" id="GO:0005829">
    <property type="term" value="C:cytosol"/>
    <property type="evidence" value="ECO:0000318"/>
    <property type="project" value="GO_Central"/>
</dbReference>
<dbReference type="CDD" id="cd00175">
    <property type="entry name" value="SNc"/>
    <property type="match status" value="2"/>
</dbReference>
<name>T1FNU4_HELRO</name>
<dbReference type="EMBL" id="KB097783">
    <property type="protein sequence ID" value="ESN89999.1"/>
    <property type="molecule type" value="Genomic_DNA"/>
</dbReference>
<evidence type="ECO:0000313" key="11">
    <source>
        <dbReference type="Proteomes" id="UP000015101"/>
    </source>
</evidence>
<reference evidence="10" key="3">
    <citation type="submission" date="2015-06" db="UniProtKB">
        <authorList>
            <consortium name="EnsemblMetazoa"/>
        </authorList>
    </citation>
    <scope>IDENTIFICATION</scope>
</reference>
<protein>
    <recommendedName>
        <fullName evidence="2">Staphylococcal nuclease domain-containing protein 1</fullName>
    </recommendedName>
</protein>
<evidence type="ECO:0000256" key="1">
    <source>
        <dbReference type="ARBA" id="ARBA00004496"/>
    </source>
</evidence>
<dbReference type="FunFam" id="2.30.30.140:FF:000018">
    <property type="entry name" value="Serine/threonine-protein kinase 31"/>
    <property type="match status" value="1"/>
</dbReference>
<feature type="domain" description="TNase-like" evidence="8">
    <location>
        <begin position="202"/>
        <end position="336"/>
    </location>
</feature>
<dbReference type="GeneID" id="20210491"/>
<dbReference type="HOGENOM" id="CLU_005966_0_0_1"/>
<feature type="coiled-coil region" evidence="6">
    <location>
        <begin position="874"/>
        <end position="901"/>
    </location>
</feature>
<reference evidence="9 11" key="2">
    <citation type="journal article" date="2013" name="Nature">
        <title>Insights into bilaterian evolution from three spiralian genomes.</title>
        <authorList>
            <person name="Simakov O."/>
            <person name="Marletaz F."/>
            <person name="Cho S.J."/>
            <person name="Edsinger-Gonzales E."/>
            <person name="Havlak P."/>
            <person name="Hellsten U."/>
            <person name="Kuo D.H."/>
            <person name="Larsson T."/>
            <person name="Lv J."/>
            <person name="Arendt D."/>
            <person name="Savage R."/>
            <person name="Osoegawa K."/>
            <person name="de Jong P."/>
            <person name="Grimwood J."/>
            <person name="Chapman J.A."/>
            <person name="Shapiro H."/>
            <person name="Aerts A."/>
            <person name="Otillar R.P."/>
            <person name="Terry A.Y."/>
            <person name="Boore J.L."/>
            <person name="Grigoriev I.V."/>
            <person name="Lindberg D.R."/>
            <person name="Seaver E.C."/>
            <person name="Weisblat D.A."/>
            <person name="Putnam N.H."/>
            <person name="Rokhsar D.S."/>
        </authorList>
    </citation>
    <scope>NUCLEOTIDE SEQUENCE</scope>
</reference>
<comment type="subcellular location">
    <subcellularLocation>
        <location evidence="1 5">Cytoplasm</location>
    </subcellularLocation>
</comment>
<dbReference type="GO" id="GO:0006402">
    <property type="term" value="P:mRNA catabolic process"/>
    <property type="evidence" value="ECO:0000318"/>
    <property type="project" value="GO_Central"/>
</dbReference>
<accession>T1FNU4</accession>
<gene>
    <name evidence="10" type="primary">20210491</name>
    <name evidence="9" type="ORF">HELRODRAFT_186227</name>
</gene>
<dbReference type="SUPFAM" id="SSF63748">
    <property type="entry name" value="Tudor/PWWP/MBT"/>
    <property type="match status" value="1"/>
</dbReference>
<feature type="domain" description="TNase-like" evidence="8">
    <location>
        <begin position="349"/>
        <end position="507"/>
    </location>
</feature>
<dbReference type="FunFam" id="2.40.50.90:FF:000001">
    <property type="entry name" value="Staphylococcal nuclease domain-containing protein"/>
    <property type="match status" value="1"/>
</dbReference>
<keyword evidence="11" id="KW-1185">Reference proteome</keyword>
<dbReference type="FunFam" id="2.40.50.90:FF:000002">
    <property type="entry name" value="Staphylococcal nuclease domain-containing protein"/>
    <property type="match status" value="1"/>
</dbReference>
<dbReference type="RefSeq" id="XP_009031867.1">
    <property type="nucleotide sequence ID" value="XM_009033619.1"/>
</dbReference>
<keyword evidence="6" id="KW-0175">Coiled coil</keyword>
<dbReference type="GO" id="GO:0004518">
    <property type="term" value="F:nuclease activity"/>
    <property type="evidence" value="ECO:0000318"/>
    <property type="project" value="GO_Central"/>
</dbReference>
<dbReference type="GO" id="GO:0003723">
    <property type="term" value="F:RNA binding"/>
    <property type="evidence" value="ECO:0000318"/>
    <property type="project" value="GO_Central"/>
</dbReference>
<evidence type="ECO:0000313" key="9">
    <source>
        <dbReference type="EMBL" id="ESN89999.1"/>
    </source>
</evidence>
<dbReference type="EMBL" id="AMQM01008456">
    <property type="status" value="NOT_ANNOTATED_CDS"/>
    <property type="molecule type" value="Genomic_DNA"/>
</dbReference>
<proteinExistence type="predicted"/>
<dbReference type="PIRSF" id="PIRSF017179">
    <property type="entry name" value="RISC-Tudor-SN"/>
    <property type="match status" value="1"/>
</dbReference>
<dbReference type="PANTHER" id="PTHR12302">
    <property type="entry name" value="EBNA2 BINDING PROTEIN P100"/>
    <property type="match status" value="1"/>
</dbReference>
<dbReference type="PROSITE" id="PS50304">
    <property type="entry name" value="TUDOR"/>
    <property type="match status" value="1"/>
</dbReference>
<dbReference type="FunFam" id="2.40.50.90:FF:000005">
    <property type="entry name" value="Staphylococcal nuclease domain-containing protein"/>
    <property type="match status" value="1"/>
</dbReference>
<evidence type="ECO:0000256" key="5">
    <source>
        <dbReference type="PIRNR" id="PIRNR017179"/>
    </source>
</evidence>
<dbReference type="Gene3D" id="2.40.50.90">
    <property type="match status" value="5"/>
</dbReference>
<evidence type="ECO:0000256" key="3">
    <source>
        <dbReference type="ARBA" id="ARBA00022490"/>
    </source>
</evidence>